<dbReference type="Proteomes" id="UP000233256">
    <property type="component" value="Unassembled WGS sequence"/>
</dbReference>
<dbReference type="InterPro" id="IPR003439">
    <property type="entry name" value="ABC_transporter-like_ATP-bd"/>
</dbReference>
<dbReference type="GO" id="GO:0042626">
    <property type="term" value="F:ATPase-coupled transmembrane transporter activity"/>
    <property type="evidence" value="ECO:0007669"/>
    <property type="project" value="TreeGrafter"/>
</dbReference>
<dbReference type="PROSITE" id="PS00211">
    <property type="entry name" value="ABC_TRANSPORTER_1"/>
    <property type="match status" value="1"/>
</dbReference>
<dbReference type="SUPFAM" id="SSF52540">
    <property type="entry name" value="P-loop containing nucleoside triphosphate hydrolases"/>
    <property type="match status" value="1"/>
</dbReference>
<evidence type="ECO:0000313" key="4">
    <source>
        <dbReference type="EMBL" id="PKK90088.1"/>
    </source>
</evidence>
<dbReference type="PANTHER" id="PTHR24221">
    <property type="entry name" value="ATP-BINDING CASSETTE SUB-FAMILY B"/>
    <property type="match status" value="1"/>
</dbReference>
<dbReference type="GO" id="GO:0005524">
    <property type="term" value="F:ATP binding"/>
    <property type="evidence" value="ECO:0007669"/>
    <property type="project" value="UniProtKB-KW"/>
</dbReference>
<keyword evidence="1" id="KW-0547">Nucleotide-binding</keyword>
<proteinExistence type="predicted"/>
<evidence type="ECO:0000256" key="1">
    <source>
        <dbReference type="ARBA" id="ARBA00022741"/>
    </source>
</evidence>
<evidence type="ECO:0000256" key="2">
    <source>
        <dbReference type="ARBA" id="ARBA00022840"/>
    </source>
</evidence>
<dbReference type="GO" id="GO:0016887">
    <property type="term" value="F:ATP hydrolysis activity"/>
    <property type="evidence" value="ECO:0007669"/>
    <property type="project" value="InterPro"/>
</dbReference>
<dbReference type="Gene3D" id="3.40.50.300">
    <property type="entry name" value="P-loop containing nucleotide triphosphate hydrolases"/>
    <property type="match status" value="1"/>
</dbReference>
<dbReference type="InterPro" id="IPR017871">
    <property type="entry name" value="ABC_transporter-like_CS"/>
</dbReference>
<gene>
    <name evidence="4" type="ORF">CVV64_11255</name>
</gene>
<sequence length="248" mass="27650">MKSCETDKSKSDVNSARLFTLADIGVTRGTKNILSDINLSIRSGEKIVFTGSSGSGKTTLLTLLAGGVKPDSGILKLRGDTIGRSNLHILRRIGAFIQQEPVFSGETVMEMVNLPFSFRINRFHGSTVEKEAHESERLNNLHELLELLSLPQSILKERPSTLSGGEKQRLCIIRALLMNRETIFADEITSALDALSRKRIMELILSSTATVISVSHDNEWIEKCHRKIKLHNGRISEDIHIRFTENKS</sequence>
<evidence type="ECO:0000313" key="5">
    <source>
        <dbReference type="Proteomes" id="UP000233256"/>
    </source>
</evidence>
<reference evidence="4 5" key="1">
    <citation type="journal article" date="2017" name="ISME J.">
        <title>Potential for microbial H2 and metal transformations associated with novel bacteria and archaea in deep terrestrial subsurface sediments.</title>
        <authorList>
            <person name="Hernsdorf A.W."/>
            <person name="Amano Y."/>
            <person name="Miyakawa K."/>
            <person name="Ise K."/>
            <person name="Suzuki Y."/>
            <person name="Anantharaman K."/>
            <person name="Probst A."/>
            <person name="Burstein D."/>
            <person name="Thomas B.C."/>
            <person name="Banfield J.F."/>
        </authorList>
    </citation>
    <scope>NUCLEOTIDE SEQUENCE [LARGE SCALE GENOMIC DNA]</scope>
    <source>
        <strain evidence="4">HGW-Wallbacteria-1</strain>
    </source>
</reference>
<dbReference type="PANTHER" id="PTHR24221:SF654">
    <property type="entry name" value="ATP-BINDING CASSETTE SUB-FAMILY B MEMBER 6"/>
    <property type="match status" value="1"/>
</dbReference>
<dbReference type="EMBL" id="PGXC01000008">
    <property type="protein sequence ID" value="PKK90088.1"/>
    <property type="molecule type" value="Genomic_DNA"/>
</dbReference>
<organism evidence="4 5">
    <name type="scientific">Candidatus Wallbacteria bacterium HGW-Wallbacteria-1</name>
    <dbReference type="NCBI Taxonomy" id="2013854"/>
    <lineage>
        <taxon>Bacteria</taxon>
        <taxon>Candidatus Walliibacteriota</taxon>
    </lineage>
</organism>
<dbReference type="Pfam" id="PF00005">
    <property type="entry name" value="ABC_tran"/>
    <property type="match status" value="1"/>
</dbReference>
<dbReference type="PROSITE" id="PS50893">
    <property type="entry name" value="ABC_TRANSPORTER_2"/>
    <property type="match status" value="1"/>
</dbReference>
<keyword evidence="2 4" id="KW-0067">ATP-binding</keyword>
<protein>
    <submittedName>
        <fullName evidence="4">ABC transporter ATP-binding protein</fullName>
    </submittedName>
</protein>
<dbReference type="InterPro" id="IPR003593">
    <property type="entry name" value="AAA+_ATPase"/>
</dbReference>
<comment type="caution">
    <text evidence="4">The sequence shown here is derived from an EMBL/GenBank/DDBJ whole genome shotgun (WGS) entry which is preliminary data.</text>
</comment>
<dbReference type="InterPro" id="IPR039421">
    <property type="entry name" value="Type_1_exporter"/>
</dbReference>
<dbReference type="AlphaFoldDB" id="A0A2N1PP29"/>
<accession>A0A2N1PP29</accession>
<dbReference type="InterPro" id="IPR027417">
    <property type="entry name" value="P-loop_NTPase"/>
</dbReference>
<name>A0A2N1PP29_9BACT</name>
<dbReference type="SMART" id="SM00382">
    <property type="entry name" value="AAA"/>
    <property type="match status" value="1"/>
</dbReference>
<feature type="domain" description="ABC transporter" evidence="3">
    <location>
        <begin position="19"/>
        <end position="248"/>
    </location>
</feature>
<evidence type="ECO:0000259" key="3">
    <source>
        <dbReference type="PROSITE" id="PS50893"/>
    </source>
</evidence>